<dbReference type="Gene3D" id="3.30.519.10">
    <property type="entry name" value="Guanine Nucleotide Dissociation Inhibitor, domain 2"/>
    <property type="match status" value="1"/>
</dbReference>
<protein>
    <recommendedName>
        <fullName evidence="4">Rab proteins geranylgeranyltransferase component</fullName>
    </recommendedName>
</protein>
<dbReference type="SUPFAM" id="SSF51905">
    <property type="entry name" value="FAD/NAD(P)-binding domain"/>
    <property type="match status" value="1"/>
</dbReference>
<dbReference type="EMBL" id="CDMZ01000215">
    <property type="protein sequence ID" value="CEM09303.1"/>
    <property type="molecule type" value="Genomic_DNA"/>
</dbReference>
<dbReference type="PANTHER" id="PTHR11787">
    <property type="entry name" value="RAB GDP-DISSOCIATION INHIBITOR"/>
    <property type="match status" value="1"/>
</dbReference>
<name>A0A0G4FAD1_9ALVE</name>
<feature type="compositionally biased region" description="Basic and acidic residues" evidence="2">
    <location>
        <begin position="731"/>
        <end position="754"/>
    </location>
</feature>
<feature type="compositionally biased region" description="Basic residues" evidence="2">
    <location>
        <begin position="356"/>
        <end position="369"/>
    </location>
</feature>
<feature type="compositionally biased region" description="Basic and acidic residues" evidence="2">
    <location>
        <begin position="696"/>
        <end position="707"/>
    </location>
</feature>
<accession>A0A0G4FAD1</accession>
<evidence type="ECO:0000256" key="1">
    <source>
        <dbReference type="ARBA" id="ARBA00005593"/>
    </source>
</evidence>
<feature type="compositionally biased region" description="Basic and acidic residues" evidence="2">
    <location>
        <begin position="381"/>
        <end position="433"/>
    </location>
</feature>
<feature type="region of interest" description="Disordered" evidence="2">
    <location>
        <begin position="224"/>
        <end position="254"/>
    </location>
</feature>
<dbReference type="PANTHER" id="PTHR11787:SF4">
    <property type="entry name" value="CHM, RAB ESCORT PROTEIN 1"/>
    <property type="match status" value="1"/>
</dbReference>
<organism evidence="3">
    <name type="scientific">Chromera velia CCMP2878</name>
    <dbReference type="NCBI Taxonomy" id="1169474"/>
    <lineage>
        <taxon>Eukaryota</taxon>
        <taxon>Sar</taxon>
        <taxon>Alveolata</taxon>
        <taxon>Colpodellida</taxon>
        <taxon>Chromeraceae</taxon>
        <taxon>Chromera</taxon>
    </lineage>
</organism>
<dbReference type="Pfam" id="PF00996">
    <property type="entry name" value="GDI"/>
    <property type="match status" value="3"/>
</dbReference>
<dbReference type="InterPro" id="IPR036188">
    <property type="entry name" value="FAD/NAD-bd_sf"/>
</dbReference>
<comment type="similarity">
    <text evidence="1">Belongs to the Rab GDI family.</text>
</comment>
<feature type="compositionally biased region" description="Polar residues" evidence="2">
    <location>
        <begin position="775"/>
        <end position="789"/>
    </location>
</feature>
<dbReference type="Gene3D" id="3.50.50.60">
    <property type="entry name" value="FAD/NAD(P)-binding domain"/>
    <property type="match status" value="2"/>
</dbReference>
<proteinExistence type="inferred from homology"/>
<gene>
    <name evidence="3" type="ORF">Cvel_15855</name>
</gene>
<dbReference type="GO" id="GO:0016192">
    <property type="term" value="P:vesicle-mediated transport"/>
    <property type="evidence" value="ECO:0007669"/>
    <property type="project" value="TreeGrafter"/>
</dbReference>
<dbReference type="GO" id="GO:0005634">
    <property type="term" value="C:nucleus"/>
    <property type="evidence" value="ECO:0007669"/>
    <property type="project" value="TreeGrafter"/>
</dbReference>
<dbReference type="PRINTS" id="PR00891">
    <property type="entry name" value="RABGDIREP"/>
</dbReference>
<dbReference type="AlphaFoldDB" id="A0A0G4FAD1"/>
<sequence length="808" mass="88585">MLDAEEKDPDVVVLGTGLTECFTAASLALSGFKVVHLDRNQHYGGGNASFSLSGLLRWCSPPSGGEDEDSKQEETELNETEKEFLRDAQLLKLPIEASKEPSGYLNARRFSFAPFSESEEERESVRKNLLAKSNAFNLDLLPHAVKARSETVELLIRCGVARYLEFTGLKSISCLTDEGSVHQVPLTKSEIFKDSRLTLVEKRLLMKFVTSFGAPSAAFQTPKTLQSGAAVQESPEQQAESVRTGDQEEGTGDWDQLLREANLTERLRNYLTFGVCMRERSDGVWPASAGLGRLTDFVSSLGLYGATCPFLFPLYGAGDVPQAFTRVAALYGTVQLLRTGARELWLGKGGEGVRGHGIKFGRSKHKRPKYGGISGAQNSCEDEKKEEGAEGEGGNKDGTCDKNGEKSNEETIPKDTEKDGEVNGASEEPKEPVAADQCLLPLASPSEWRVAGLPTTDGQFLRAPLVIASADYLPEPLREELKPKSSECVRHFVMVTDIPCLKSKEGTGMQFCFVAPGTNGVTRPVQVIQLDSASGCAPRGFFVLHGCQLGDLAGREGEGDDFFELRGVMEKILQQALEGDDENDQWRRRCLFTCTFVRLERIDMAKVRSLWGEGGREMKPSELQPGKKEEGKAGEGSCEDSREVLRDLVRGGWIVPVPDCTLTPLFFGEESLEVAEEVHKFLLRVHGTVGAGDPSSAERKGNGKGEEEACEEELNEEKSPFRRFPFMPEPPHVRDEREREARERRLADLERFADGEPQAQGVDPGSAPKEGVQSMDDQQGTSKATSTVVEKSDTQVGKADEESHKNGE</sequence>
<dbReference type="VEuPathDB" id="CryptoDB:Cvel_15855"/>
<feature type="region of interest" description="Disordered" evidence="2">
    <location>
        <begin position="615"/>
        <end position="638"/>
    </location>
</feature>
<evidence type="ECO:0000313" key="3">
    <source>
        <dbReference type="EMBL" id="CEM09303.1"/>
    </source>
</evidence>
<dbReference type="GO" id="GO:0005092">
    <property type="term" value="F:GDP-dissociation inhibitor activity"/>
    <property type="evidence" value="ECO:0007669"/>
    <property type="project" value="InterPro"/>
</dbReference>
<dbReference type="GO" id="GO:0005829">
    <property type="term" value="C:cytosol"/>
    <property type="evidence" value="ECO:0007669"/>
    <property type="project" value="TreeGrafter"/>
</dbReference>
<reference evidence="3" key="1">
    <citation type="submission" date="2014-11" db="EMBL/GenBank/DDBJ databases">
        <authorList>
            <person name="Otto D Thomas"/>
            <person name="Naeem Raeece"/>
        </authorList>
    </citation>
    <scope>NUCLEOTIDE SEQUENCE</scope>
</reference>
<evidence type="ECO:0000256" key="2">
    <source>
        <dbReference type="SAM" id="MobiDB-lite"/>
    </source>
</evidence>
<dbReference type="GO" id="GO:0007264">
    <property type="term" value="P:small GTPase-mediated signal transduction"/>
    <property type="evidence" value="ECO:0007669"/>
    <property type="project" value="InterPro"/>
</dbReference>
<feature type="compositionally biased region" description="Polar residues" evidence="2">
    <location>
        <begin position="224"/>
        <end position="241"/>
    </location>
</feature>
<dbReference type="InterPro" id="IPR018203">
    <property type="entry name" value="GDP_dissociation_inhibitor"/>
</dbReference>
<feature type="region of interest" description="Disordered" evidence="2">
    <location>
        <begin position="356"/>
        <end position="433"/>
    </location>
</feature>
<feature type="region of interest" description="Disordered" evidence="2">
    <location>
        <begin position="688"/>
        <end position="808"/>
    </location>
</feature>
<evidence type="ECO:0008006" key="4">
    <source>
        <dbReference type="Google" id="ProtNLM"/>
    </source>
</evidence>
<dbReference type="GO" id="GO:0005968">
    <property type="term" value="C:Rab-protein geranylgeranyltransferase complex"/>
    <property type="evidence" value="ECO:0007669"/>
    <property type="project" value="TreeGrafter"/>
</dbReference>
<feature type="compositionally biased region" description="Basic and acidic residues" evidence="2">
    <location>
        <begin position="790"/>
        <end position="808"/>
    </location>
</feature>